<dbReference type="EMBL" id="KT995470">
    <property type="protein sequence ID" value="ALN66282.1"/>
    <property type="molecule type" value="Genomic_DNA"/>
</dbReference>
<evidence type="ECO:0000313" key="2">
    <source>
        <dbReference type="EMBL" id="AFX59858.1"/>
    </source>
</evidence>
<name>K7WI20_9VIRU</name>
<dbReference type="EMBL" id="JX515788">
    <property type="protein sequence ID" value="AFX59858.1"/>
    <property type="molecule type" value="Genomic_DNA"/>
</dbReference>
<reference evidence="7 10" key="3">
    <citation type="submission" date="2015-11" db="EMBL/GenBank/DDBJ databases">
        <title>Comparative analysis of genome sequences of three different virulent isolates of white spot syndrome virus.</title>
        <authorList>
            <person name="Gao M."/>
            <person name="Yang F."/>
            <person name="Xu L."/>
            <person name="Li F."/>
        </authorList>
    </citation>
    <scope>NUCLEOTIDE SEQUENCE [LARGE SCALE GENOMIC DNA]</scope>
    <source>
        <strain evidence="4 7">CN01</strain>
        <strain evidence="3 10">CN02</strain>
    </source>
</reference>
<evidence type="ECO:0000256" key="1">
    <source>
        <dbReference type="SAM" id="Phobius"/>
    </source>
</evidence>
<feature type="transmembrane region" description="Helical" evidence="1">
    <location>
        <begin position="185"/>
        <end position="208"/>
    </location>
</feature>
<reference evidence="9" key="2">
    <citation type="submission" date="2012-08" db="EMBL/GenBank/DDBJ databases">
        <authorList>
            <person name="Choi T.-J."/>
        </authorList>
    </citation>
    <scope>NUCLEOTIDE SEQUENCE [LARGE SCALE GENOMIC DNA]</scope>
    <source>
        <strain evidence="9">K-LV1</strain>
    </source>
</reference>
<reference evidence="6" key="6">
    <citation type="submission" date="2018-06" db="EMBL/GenBank/DDBJ databases">
        <authorList>
            <person name="Zhirakovskaya E."/>
        </authorList>
    </citation>
    <scope>NUCLEOTIDE SEQUENCE</scope>
    <source>
        <strain evidence="6">MEX2008</strain>
    </source>
</reference>
<dbReference type="Proteomes" id="UP000281341">
    <property type="component" value="Segment"/>
</dbReference>
<sequence length="216" mass="24747">MYQWIILYGLFPRDNHQSLSYSYQYQPTIQVFLLGLEGFPSLFVEGFVPLFLGTFYHLQIIYHIFFASLLSAHLFWCIFQVCFPWLLTSHGFFETVSPCRDIFITPTEKSPTLLFYFILSNSSSMSFIIRSFSSRRASNSLLLLSISANIVRLSSGSRGIPCSLRYLTLSSILRNFSVSSSTKHLSYFSCVFFICSLIFSHNSVLFSISDSKSLIL</sequence>
<evidence type="ECO:0000313" key="9">
    <source>
        <dbReference type="Proteomes" id="UP000277283"/>
    </source>
</evidence>
<evidence type="ECO:0000313" key="10">
    <source>
        <dbReference type="Proteomes" id="UP000281341"/>
    </source>
</evidence>
<reference evidence="6 8" key="4">
    <citation type="journal article" date="2016" name="Genome Announc.">
        <title>Draft Genome Sequence of White Spot Syndrome Virus Isolated from Cultured Litopenaeus vannamei in Mexico.</title>
        <authorList>
            <person name="Rodriguez-Anaya L.Z."/>
            <person name="Gonzalez-Galaviz J.R."/>
            <person name="Casillas-Hernandez R."/>
            <person name="Lares-Villa F."/>
            <person name="Estrada K."/>
            <person name="Ibarra-Gamez J.C."/>
            <person name="Sanchez-Flores A."/>
        </authorList>
    </citation>
    <scope>NUCLEOTIDE SEQUENCE [LARGE SCALE GENOMIC DNA]</scope>
    <source>
        <strain evidence="6 8">MEX2008</strain>
    </source>
</reference>
<evidence type="ECO:0000313" key="4">
    <source>
        <dbReference type="EMBL" id="ALN66607.1"/>
    </source>
</evidence>
<evidence type="ECO:0000313" key="8">
    <source>
        <dbReference type="Proteomes" id="UP000273684"/>
    </source>
</evidence>
<dbReference type="RefSeq" id="YP_009220638.1">
    <property type="nucleotide sequence ID" value="NC_003225.3"/>
</dbReference>
<dbReference type="Proteomes" id="UP000277283">
    <property type="component" value="Segment"/>
</dbReference>
<reference evidence="5" key="5">
    <citation type="journal article" date="2017" name="Virusdisease">
        <title>Characterization and prevalence of a novel white spot syndrome viral genotype in naturally infected wild crayfish, Procambarus clarkii, in Shanghai, China.</title>
        <authorList>
            <person name="Jiang L."/>
            <person name="Xiao J."/>
            <person name="Liu L."/>
            <person name="Pan Y."/>
            <person name="Yan S."/>
            <person name="Wang Y."/>
        </authorList>
    </citation>
    <scope>NUCLEOTIDE SEQUENCE [LARGE SCALE GENOMIC DNA]</scope>
    <source>
        <strain evidence="5">PC</strain>
    </source>
</reference>
<gene>
    <name evidence="2" type="ORF">wssv_04810</name>
</gene>
<keyword evidence="1" id="KW-0812">Transmembrane</keyword>
<dbReference type="Proteomes" id="UP000273684">
    <property type="component" value="Genome"/>
</dbReference>
<protein>
    <submittedName>
        <fullName evidence="2 6">Wsv484</fullName>
    </submittedName>
</protein>
<evidence type="ECO:0000313" key="6">
    <source>
        <dbReference type="EMBL" id="AWU58847.1"/>
    </source>
</evidence>
<evidence type="ECO:0000313" key="3">
    <source>
        <dbReference type="EMBL" id="ALN66282.1"/>
    </source>
</evidence>
<dbReference type="EMBL" id="KT995472">
    <property type="protein sequence ID" value="ALN66607.1"/>
    <property type="molecule type" value="Genomic_DNA"/>
</dbReference>
<dbReference type="KEGG" id="vg:26680421"/>
<evidence type="ECO:0000313" key="5">
    <source>
        <dbReference type="EMBL" id="ASV62796.1"/>
    </source>
</evidence>
<evidence type="ECO:0000313" key="7">
    <source>
        <dbReference type="Proteomes" id="UP000201165"/>
    </source>
</evidence>
<feature type="transmembrane region" description="Helical" evidence="1">
    <location>
        <begin position="64"/>
        <end position="87"/>
    </location>
</feature>
<accession>K7WI20</accession>
<feature type="transmembrane region" description="Helical" evidence="1">
    <location>
        <begin position="113"/>
        <end position="129"/>
    </location>
</feature>
<dbReference type="EMBL" id="KU216744">
    <property type="protein sequence ID" value="AWU58847.1"/>
    <property type="molecule type" value="Genomic_DNA"/>
</dbReference>
<dbReference type="Proteomes" id="UP000281424">
    <property type="component" value="Segment"/>
</dbReference>
<dbReference type="Proteomes" id="UP000201165">
    <property type="component" value="Segment"/>
</dbReference>
<proteinExistence type="predicted"/>
<dbReference type="EMBL" id="KX686117">
    <property type="protein sequence ID" value="ASV62796.1"/>
    <property type="molecule type" value="Genomic_DNA"/>
</dbReference>
<keyword evidence="1" id="KW-0472">Membrane</keyword>
<keyword evidence="1" id="KW-1133">Transmembrane helix</keyword>
<feature type="transmembrane region" description="Helical" evidence="1">
    <location>
        <begin position="29"/>
        <end position="52"/>
    </location>
</feature>
<reference evidence="2" key="1">
    <citation type="submission" date="2012-08" db="EMBL/GenBank/DDBJ databases">
        <title>Cassytha pubescens and C. glabella (Lauraceae) are not disjunctly distributed between Australia and the Ryukyu Archipelago of Japan - evidence from morphological and molecular data.</title>
        <authorList>
            <person name="Kokubugata G."/>
            <person name="Nakamura K."/>
            <person name="Forster P.I."/>
            <person name="Wilson G.W."/>
            <person name="Holland A.E."/>
            <person name="Hirayama Y."/>
            <person name="Yokota M."/>
        </authorList>
    </citation>
    <scope>NUCLEOTIDE SEQUENCE</scope>
    <source>
        <strain evidence="2">K-LV1</strain>
    </source>
</reference>
<organism evidence="2 9">
    <name type="scientific">White spot syndrome virus</name>
    <dbReference type="NCBI Taxonomy" id="342409"/>
    <lineage>
        <taxon>Viruses</taxon>
        <taxon>Viruses incertae sedis</taxon>
        <taxon>Naldaviricetes</taxon>
        <taxon>Nimaviridae</taxon>
        <taxon>Whispovirus</taxon>
    </lineage>
</organism>